<dbReference type="NCBIfam" id="TIGR01733">
    <property type="entry name" value="AA-adenyl-dom"/>
    <property type="match status" value="1"/>
</dbReference>
<dbReference type="Gene3D" id="3.40.50.1820">
    <property type="entry name" value="alpha/beta hydrolase"/>
    <property type="match status" value="1"/>
</dbReference>
<feature type="domain" description="Carrier" evidence="3">
    <location>
        <begin position="462"/>
        <end position="537"/>
    </location>
</feature>
<reference evidence="5" key="1">
    <citation type="journal article" date="2019" name="Int. J. Syst. Evol. Microbiol.">
        <title>The Global Catalogue of Microorganisms (GCM) 10K type strain sequencing project: providing services to taxonomists for standard genome sequencing and annotation.</title>
        <authorList>
            <consortium name="The Broad Institute Genomics Platform"/>
            <consortium name="The Broad Institute Genome Sequencing Center for Infectious Disease"/>
            <person name="Wu L."/>
            <person name="Ma J."/>
        </authorList>
    </citation>
    <scope>NUCLEOTIDE SEQUENCE [LARGE SCALE GENOMIC DNA]</scope>
    <source>
        <strain evidence="5">PCU 266</strain>
    </source>
</reference>
<dbReference type="InterPro" id="IPR010071">
    <property type="entry name" value="AA_adenyl_dom"/>
</dbReference>
<keyword evidence="2" id="KW-0597">Phosphoprotein</keyword>
<dbReference type="SMART" id="SM00824">
    <property type="entry name" value="PKS_TE"/>
    <property type="match status" value="1"/>
</dbReference>
<evidence type="ECO:0000259" key="3">
    <source>
        <dbReference type="PROSITE" id="PS50075"/>
    </source>
</evidence>
<proteinExistence type="predicted"/>
<dbReference type="InterPro" id="IPR036736">
    <property type="entry name" value="ACP-like_sf"/>
</dbReference>
<dbReference type="PROSITE" id="PS00455">
    <property type="entry name" value="AMP_BINDING"/>
    <property type="match status" value="1"/>
</dbReference>
<sequence length="805" mass="85411">MGLGVGPERVVALSVPRSVETVVAALGVLKAGGAYVPVDPEYPVDRVAFMLADARPVCVLTTAGTVGVLPDAGVPVVVLDGVETTEALARCSDADLTDTDRQSALHPENAAYVIYTSGSTGRPKGVVVSHAGLGALAAEQVDRFGLSAGSRVLQLASFSFDAAVMEMLMAFASSGTLVVAPAGRLGGEALVRELDRHRITHALIPPTVLSGLAEAELPSLETLVVGGEACAGELVARWAPGRRMINAYGPTESTVCAALSRPLTGDARPSIGRPVTGTRLHVLDPALRLVPVGVTGELYVSGEGLARGYAGRAALTAGRFVADPYGPAGTRMYRTGDLARWRADGELEYVGRADDQVKVRGFRIELGEIEAALLRDAQVAQAAVTVRSDRPDDRRLVGYVVPRAGAVLEGAVVRRELARRLPDHMVPAAVVVLDGLPRTVNGKLDRQALPAPDFTTAITDDAPRTPQEATLSRLFAEVLELPRVGIHDDFFELGGHSLLATRLISRVRETLGVQHTIRTLFEFPTVAALAGLDPDGGGTGDSFAALLPLRPRGTKPPIFCVHPAGGLSWCYAGLMSGIDTEHPIYGLQARGMSEEEEPPAALDDMAADYVNTLRTVQPAGPYHLLGWSYGGVVAHAIAARLREQGEEVALLALLDSYPNPPLAGKIPGDQEIAQLLLEGLGRDADEPARSALDLPELMELVPENGSPFAGLTSARMRSLVDIVTNNIRLVEAHEPPVYDGDVLFFTATEGRIEDWMSHEAWIPHVNGRVENHPIACEHGEMANPGPLRRIGSLISQKLSRRASRP</sequence>
<dbReference type="Pfam" id="PF00501">
    <property type="entry name" value="AMP-binding"/>
    <property type="match status" value="1"/>
</dbReference>
<evidence type="ECO:0000313" key="5">
    <source>
        <dbReference type="Proteomes" id="UP001596160"/>
    </source>
</evidence>
<dbReference type="SUPFAM" id="SSF53474">
    <property type="entry name" value="alpha/beta-Hydrolases"/>
    <property type="match status" value="1"/>
</dbReference>
<dbReference type="InterPro" id="IPR006162">
    <property type="entry name" value="Ppantetheine_attach_site"/>
</dbReference>
<keyword evidence="1" id="KW-0596">Phosphopantetheine</keyword>
<dbReference type="InterPro" id="IPR029058">
    <property type="entry name" value="AB_hydrolase_fold"/>
</dbReference>
<dbReference type="Pfam" id="PF13193">
    <property type="entry name" value="AMP-binding_C"/>
    <property type="match status" value="1"/>
</dbReference>
<dbReference type="Gene3D" id="3.30.300.30">
    <property type="match status" value="1"/>
</dbReference>
<keyword evidence="5" id="KW-1185">Reference proteome</keyword>
<dbReference type="Proteomes" id="UP001596160">
    <property type="component" value="Unassembled WGS sequence"/>
</dbReference>
<accession>A0ABW0AS54</accession>
<evidence type="ECO:0000256" key="2">
    <source>
        <dbReference type="ARBA" id="ARBA00022553"/>
    </source>
</evidence>
<evidence type="ECO:0000313" key="4">
    <source>
        <dbReference type="EMBL" id="MFC5156618.1"/>
    </source>
</evidence>
<dbReference type="InterPro" id="IPR020845">
    <property type="entry name" value="AMP-binding_CS"/>
</dbReference>
<dbReference type="SUPFAM" id="SSF56801">
    <property type="entry name" value="Acetyl-CoA synthetase-like"/>
    <property type="match status" value="1"/>
</dbReference>
<dbReference type="InterPro" id="IPR025110">
    <property type="entry name" value="AMP-bd_C"/>
</dbReference>
<dbReference type="InterPro" id="IPR020802">
    <property type="entry name" value="TesA-like"/>
</dbReference>
<dbReference type="PROSITE" id="PS50075">
    <property type="entry name" value="CARRIER"/>
    <property type="match status" value="1"/>
</dbReference>
<name>A0ABW0AS54_9ACTN</name>
<comment type="caution">
    <text evidence="4">The sequence shown here is derived from an EMBL/GenBank/DDBJ whole genome shotgun (WGS) entry which is preliminary data.</text>
</comment>
<dbReference type="Pfam" id="PF00975">
    <property type="entry name" value="Thioesterase"/>
    <property type="match status" value="1"/>
</dbReference>
<dbReference type="InterPro" id="IPR000873">
    <property type="entry name" value="AMP-dep_synth/lig_dom"/>
</dbReference>
<dbReference type="PROSITE" id="PS00012">
    <property type="entry name" value="PHOSPHOPANTETHEINE"/>
    <property type="match status" value="1"/>
</dbReference>
<organism evidence="4 5">
    <name type="scientific">Streptomyces amakusaensis</name>
    <dbReference type="NCBI Taxonomy" id="67271"/>
    <lineage>
        <taxon>Bacteria</taxon>
        <taxon>Bacillati</taxon>
        <taxon>Actinomycetota</taxon>
        <taxon>Actinomycetes</taxon>
        <taxon>Kitasatosporales</taxon>
        <taxon>Streptomycetaceae</taxon>
        <taxon>Streptomyces</taxon>
    </lineage>
</organism>
<dbReference type="InterPro" id="IPR001031">
    <property type="entry name" value="Thioesterase"/>
</dbReference>
<dbReference type="SUPFAM" id="SSF47336">
    <property type="entry name" value="ACP-like"/>
    <property type="match status" value="1"/>
</dbReference>
<dbReference type="Gene3D" id="2.30.38.10">
    <property type="entry name" value="Luciferase, Domain 3"/>
    <property type="match status" value="1"/>
</dbReference>
<dbReference type="InterPro" id="IPR009081">
    <property type="entry name" value="PP-bd_ACP"/>
</dbReference>
<dbReference type="EMBL" id="JBHSKP010000038">
    <property type="protein sequence ID" value="MFC5156618.1"/>
    <property type="molecule type" value="Genomic_DNA"/>
</dbReference>
<gene>
    <name evidence="4" type="ORF">ACFPRH_33385</name>
</gene>
<dbReference type="Gene3D" id="3.40.50.980">
    <property type="match status" value="2"/>
</dbReference>
<dbReference type="InterPro" id="IPR045851">
    <property type="entry name" value="AMP-bd_C_sf"/>
</dbReference>
<protein>
    <submittedName>
        <fullName evidence="4">Amino acid adenylation domain-containing protein</fullName>
    </submittedName>
</protein>
<dbReference type="Pfam" id="PF00550">
    <property type="entry name" value="PP-binding"/>
    <property type="match status" value="1"/>
</dbReference>
<evidence type="ECO:0000256" key="1">
    <source>
        <dbReference type="ARBA" id="ARBA00022450"/>
    </source>
</evidence>
<dbReference type="PANTHER" id="PTHR45527">
    <property type="entry name" value="NONRIBOSOMAL PEPTIDE SYNTHETASE"/>
    <property type="match status" value="1"/>
</dbReference>
<dbReference type="PANTHER" id="PTHR45527:SF1">
    <property type="entry name" value="FATTY ACID SYNTHASE"/>
    <property type="match status" value="1"/>
</dbReference>
<dbReference type="RefSeq" id="WP_381735447.1">
    <property type="nucleotide sequence ID" value="NZ_JBHSKP010000038.1"/>
</dbReference>